<dbReference type="PANTHER" id="PTHR43025">
    <property type="entry name" value="MONOGALACTOSYLDIACYLGLYCEROL SYNTHASE"/>
    <property type="match status" value="1"/>
</dbReference>
<feature type="transmembrane region" description="Helical" evidence="6">
    <location>
        <begin position="105"/>
        <end position="125"/>
    </location>
</feature>
<dbReference type="GO" id="GO:0009247">
    <property type="term" value="P:glycolipid biosynthetic process"/>
    <property type="evidence" value="ECO:0007669"/>
    <property type="project" value="InterPro"/>
</dbReference>
<evidence type="ECO:0000313" key="9">
    <source>
        <dbReference type="EMBL" id="GMH50551.1"/>
    </source>
</evidence>
<dbReference type="EC" id="2.4.1.46" evidence="2"/>
<evidence type="ECO:0000256" key="4">
    <source>
        <dbReference type="ARBA" id="ARBA00022679"/>
    </source>
</evidence>
<reference evidence="9" key="1">
    <citation type="submission" date="2022-07" db="EMBL/GenBank/DDBJ databases">
        <title>Genome analysis of Parmales, a sister group of diatoms, reveals the evolutionary specialization of diatoms from phago-mixotrophs to photoautotrophs.</title>
        <authorList>
            <person name="Ban H."/>
            <person name="Sato S."/>
            <person name="Yoshikawa S."/>
            <person name="Kazumasa Y."/>
            <person name="Nakamura Y."/>
            <person name="Ichinomiya M."/>
            <person name="Saitoh K."/>
            <person name="Sato N."/>
            <person name="Blanc-Mathieu R."/>
            <person name="Endo H."/>
            <person name="Kuwata A."/>
            <person name="Ogata H."/>
        </authorList>
    </citation>
    <scope>NUCLEOTIDE SEQUENCE</scope>
</reference>
<keyword evidence="6" id="KW-1133">Transmembrane helix</keyword>
<evidence type="ECO:0000256" key="3">
    <source>
        <dbReference type="ARBA" id="ARBA00022676"/>
    </source>
</evidence>
<feature type="transmembrane region" description="Helical" evidence="6">
    <location>
        <begin position="63"/>
        <end position="93"/>
    </location>
</feature>
<sequence>MKLNEIGFPRFFFLGTCALFVTILLVDYAHKIDSNAIKELGLDKILDLARDKFIFRRQNIPNLLLTSATLPFILACLFFTTHPGALVGVGIVAHGLAWKAVGGKAWAHFAASAVAYVLVELWKLAVASKALRDWRAEIKKAEEGEGGGGGGRKRVLILYANVGSGHKSAANAIEEALNDREPGVAVEKLDVLDLCSPAFVFAMQTMFQKLTQSLAGQHMLGFLYDMGDNGNEKGRVQRALEDAAGIGLAKVLTRFRPTNIVCTHFLPCQLVGTLKKTSAVLGRRIRLGLVITDLDLQSMWVQEGAVDVYYLPREDSDVVLKEYERQGREKREKRKRKKSVVKLPKLKDKLSSVSKSVISGIPIMPRFARAADKMIEGGGFKVEALKEFGMNPNDTRPVVVVMSGGKLIKRVFENSLACKVGLRFVVVMGRQADVRGILEKVQVPERHDVTLVGFCKEMPKLLAAADLMVGKCGGLTAAENAALGVPIVILDPIPGQEQRNSDILLESGGCVKVNDLPLLTKRLEDIFRNNGEKLKSMQRGIKKLAKPNAAYTIVDDIIGA</sequence>
<evidence type="ECO:0000259" key="7">
    <source>
        <dbReference type="Pfam" id="PF04101"/>
    </source>
</evidence>
<comment type="subcellular location">
    <subcellularLocation>
        <location evidence="5">Plastid</location>
        <location evidence="5">Chloroplast membrane</location>
    </subcellularLocation>
</comment>
<dbReference type="EMBL" id="BRXZ01001950">
    <property type="protein sequence ID" value="GMH50551.1"/>
    <property type="molecule type" value="Genomic_DNA"/>
</dbReference>
<accession>A0A9W6ZE26</accession>
<evidence type="ECO:0000313" key="10">
    <source>
        <dbReference type="Proteomes" id="UP001165082"/>
    </source>
</evidence>
<keyword evidence="6" id="KW-0812">Transmembrane</keyword>
<name>A0A9W6ZE26_9STRA</name>
<proteinExistence type="inferred from homology"/>
<protein>
    <recommendedName>
        <fullName evidence="2">monogalactosyldiacylglycerol synthase</fullName>
        <ecNumber evidence="2">2.4.1.46</ecNumber>
    </recommendedName>
</protein>
<feature type="transmembrane region" description="Helical" evidence="6">
    <location>
        <begin position="12"/>
        <end position="29"/>
    </location>
</feature>
<dbReference type="OrthoDB" id="197763at2759"/>
<dbReference type="GO" id="GO:0031969">
    <property type="term" value="C:chloroplast membrane"/>
    <property type="evidence" value="ECO:0007669"/>
    <property type="project" value="UniProtKB-SubCell"/>
</dbReference>
<comment type="caution">
    <text evidence="9">The sequence shown here is derived from an EMBL/GenBank/DDBJ whole genome shotgun (WGS) entry which is preliminary data.</text>
</comment>
<comment type="similarity">
    <text evidence="1">Belongs to the glycosyltransferase 28 family.</text>
</comment>
<evidence type="ECO:0000256" key="2">
    <source>
        <dbReference type="ARBA" id="ARBA00012615"/>
    </source>
</evidence>
<keyword evidence="4" id="KW-0808">Transferase</keyword>
<evidence type="ECO:0000256" key="5">
    <source>
        <dbReference type="ARBA" id="ARBA00046299"/>
    </source>
</evidence>
<dbReference type="Gene3D" id="3.40.50.2000">
    <property type="entry name" value="Glycogen Phosphorylase B"/>
    <property type="match status" value="1"/>
</dbReference>
<evidence type="ECO:0000259" key="8">
    <source>
        <dbReference type="Pfam" id="PF06925"/>
    </source>
</evidence>
<dbReference type="GO" id="GO:0046509">
    <property type="term" value="F:1,2-diacylglycerol 3-beta-galactosyltransferase activity"/>
    <property type="evidence" value="ECO:0007669"/>
    <property type="project" value="UniProtKB-EC"/>
</dbReference>
<evidence type="ECO:0000256" key="6">
    <source>
        <dbReference type="SAM" id="Phobius"/>
    </source>
</evidence>
<dbReference type="InterPro" id="IPR009695">
    <property type="entry name" value="Diacylglyc_glucosyltr_N"/>
</dbReference>
<keyword evidence="10" id="KW-1185">Reference proteome</keyword>
<dbReference type="SUPFAM" id="SSF53756">
    <property type="entry name" value="UDP-Glycosyltransferase/glycogen phosphorylase"/>
    <property type="match status" value="1"/>
</dbReference>
<organism evidence="9 10">
    <name type="scientific">Triparma retinervis</name>
    <dbReference type="NCBI Taxonomy" id="2557542"/>
    <lineage>
        <taxon>Eukaryota</taxon>
        <taxon>Sar</taxon>
        <taxon>Stramenopiles</taxon>
        <taxon>Ochrophyta</taxon>
        <taxon>Bolidophyceae</taxon>
        <taxon>Parmales</taxon>
        <taxon>Triparmaceae</taxon>
        <taxon>Triparma</taxon>
    </lineage>
</organism>
<feature type="domain" description="Diacylglycerol glucosyltransferase N-terminal" evidence="8">
    <location>
        <begin position="166"/>
        <end position="316"/>
    </location>
</feature>
<dbReference type="AlphaFoldDB" id="A0A9W6ZE26"/>
<feature type="domain" description="Glycosyl transferase family 28 C-terminal" evidence="7">
    <location>
        <begin position="422"/>
        <end position="541"/>
    </location>
</feature>
<dbReference type="PANTHER" id="PTHR43025:SF3">
    <property type="entry name" value="MONOGALACTOSYLDIACYLGLYCEROL SYNTHASE 1, CHLOROPLASTIC"/>
    <property type="match status" value="1"/>
</dbReference>
<evidence type="ECO:0000256" key="1">
    <source>
        <dbReference type="ARBA" id="ARBA00006962"/>
    </source>
</evidence>
<dbReference type="InterPro" id="IPR050519">
    <property type="entry name" value="Glycosyltransf_28_UgtP"/>
</dbReference>
<dbReference type="InterPro" id="IPR007235">
    <property type="entry name" value="Glyco_trans_28_C"/>
</dbReference>
<gene>
    <name evidence="9" type="ORF">TrRE_jg10223</name>
</gene>
<dbReference type="Proteomes" id="UP001165082">
    <property type="component" value="Unassembled WGS sequence"/>
</dbReference>
<dbReference type="Pfam" id="PF04101">
    <property type="entry name" value="Glyco_tran_28_C"/>
    <property type="match status" value="1"/>
</dbReference>
<dbReference type="Pfam" id="PF06925">
    <property type="entry name" value="MGDG_synth"/>
    <property type="match status" value="1"/>
</dbReference>
<keyword evidence="6" id="KW-0472">Membrane</keyword>
<keyword evidence="3" id="KW-0328">Glycosyltransferase</keyword>